<dbReference type="InterPro" id="IPR000719">
    <property type="entry name" value="Prot_kinase_dom"/>
</dbReference>
<reference evidence="4" key="1">
    <citation type="submission" date="2015-09" db="EMBL/GenBank/DDBJ databases">
        <authorList>
            <consortium name="Pathogen Informatics"/>
        </authorList>
    </citation>
    <scope>NUCLEOTIDE SEQUENCE [LARGE SCALE GENOMIC DNA]</scope>
    <source>
        <strain evidence="4">Lake Konstanz</strain>
    </source>
</reference>
<dbReference type="Proteomes" id="UP000051952">
    <property type="component" value="Unassembled WGS sequence"/>
</dbReference>
<protein>
    <recommendedName>
        <fullName evidence="2">Protein kinase domain-containing protein</fullName>
    </recommendedName>
</protein>
<feature type="compositionally biased region" description="Polar residues" evidence="1">
    <location>
        <begin position="899"/>
        <end position="914"/>
    </location>
</feature>
<dbReference type="PROSITE" id="PS50011">
    <property type="entry name" value="PROTEIN_KINASE_DOM"/>
    <property type="match status" value="1"/>
</dbReference>
<evidence type="ECO:0000259" key="2">
    <source>
        <dbReference type="PROSITE" id="PS50011"/>
    </source>
</evidence>
<dbReference type="GO" id="GO:0004672">
    <property type="term" value="F:protein kinase activity"/>
    <property type="evidence" value="ECO:0007669"/>
    <property type="project" value="InterPro"/>
</dbReference>
<feature type="compositionally biased region" description="Basic and acidic residues" evidence="1">
    <location>
        <begin position="173"/>
        <end position="185"/>
    </location>
</feature>
<feature type="region of interest" description="Disordered" evidence="1">
    <location>
        <begin position="429"/>
        <end position="509"/>
    </location>
</feature>
<dbReference type="SUPFAM" id="SSF56112">
    <property type="entry name" value="Protein kinase-like (PK-like)"/>
    <property type="match status" value="1"/>
</dbReference>
<dbReference type="VEuPathDB" id="TriTrypDB:BSAL_47705"/>
<feature type="compositionally biased region" description="Polar residues" evidence="1">
    <location>
        <begin position="467"/>
        <end position="482"/>
    </location>
</feature>
<dbReference type="PANTHER" id="PTHR44305:SF24">
    <property type="entry name" value="TYROSINE-PROTEIN KINASE C03B1.5-RELATED"/>
    <property type="match status" value="1"/>
</dbReference>
<feature type="domain" description="Protein kinase" evidence="2">
    <location>
        <begin position="1"/>
        <end position="289"/>
    </location>
</feature>
<feature type="compositionally biased region" description="Low complexity" evidence="1">
    <location>
        <begin position="782"/>
        <end position="803"/>
    </location>
</feature>
<evidence type="ECO:0000256" key="1">
    <source>
        <dbReference type="SAM" id="MobiDB-lite"/>
    </source>
</evidence>
<name>A0A0S4JWC2_BODSA</name>
<dbReference type="AlphaFoldDB" id="A0A0S4JWC2"/>
<feature type="compositionally biased region" description="Low complexity" evidence="1">
    <location>
        <begin position="742"/>
        <end position="753"/>
    </location>
</feature>
<feature type="region of interest" description="Disordered" evidence="1">
    <location>
        <begin position="325"/>
        <end position="411"/>
    </location>
</feature>
<feature type="region of interest" description="Disordered" evidence="1">
    <location>
        <begin position="652"/>
        <end position="724"/>
    </location>
</feature>
<feature type="compositionally biased region" description="Basic and acidic residues" evidence="1">
    <location>
        <begin position="675"/>
        <end position="684"/>
    </location>
</feature>
<feature type="compositionally biased region" description="Low complexity" evidence="1">
    <location>
        <begin position="446"/>
        <end position="466"/>
    </location>
</feature>
<feature type="compositionally biased region" description="Low complexity" evidence="1">
    <location>
        <begin position="187"/>
        <end position="196"/>
    </location>
</feature>
<feature type="region of interest" description="Disordered" evidence="1">
    <location>
        <begin position="531"/>
        <end position="551"/>
    </location>
</feature>
<feature type="compositionally biased region" description="Gly residues" evidence="1">
    <location>
        <begin position="497"/>
        <end position="509"/>
    </location>
</feature>
<dbReference type="InterPro" id="IPR011009">
    <property type="entry name" value="Kinase-like_dom_sf"/>
</dbReference>
<feature type="compositionally biased region" description="Low complexity" evidence="1">
    <location>
        <begin position="811"/>
        <end position="840"/>
    </location>
</feature>
<proteinExistence type="predicted"/>
<dbReference type="OrthoDB" id="252503at2759"/>
<dbReference type="InterPro" id="IPR053083">
    <property type="entry name" value="TF_kinase-domain_protein"/>
</dbReference>
<feature type="compositionally biased region" description="Basic and acidic residues" evidence="1">
    <location>
        <begin position="713"/>
        <end position="724"/>
    </location>
</feature>
<feature type="non-terminal residue" evidence="3">
    <location>
        <position position="932"/>
    </location>
</feature>
<dbReference type="GO" id="GO:0005524">
    <property type="term" value="F:ATP binding"/>
    <property type="evidence" value="ECO:0007669"/>
    <property type="project" value="InterPro"/>
</dbReference>
<dbReference type="Gene3D" id="1.10.510.10">
    <property type="entry name" value="Transferase(Phosphotransferase) domain 1"/>
    <property type="match status" value="2"/>
</dbReference>
<dbReference type="PANTHER" id="PTHR44305">
    <property type="entry name" value="SI:DKEY-192D15.2-RELATED"/>
    <property type="match status" value="1"/>
</dbReference>
<feature type="region of interest" description="Disordered" evidence="1">
    <location>
        <begin position="163"/>
        <end position="205"/>
    </location>
</feature>
<feature type="compositionally biased region" description="Basic and acidic residues" evidence="1">
    <location>
        <begin position="357"/>
        <end position="369"/>
    </location>
</feature>
<feature type="region of interest" description="Disordered" evidence="1">
    <location>
        <begin position="742"/>
        <end position="932"/>
    </location>
</feature>
<keyword evidence="4" id="KW-1185">Reference proteome</keyword>
<evidence type="ECO:0000313" key="4">
    <source>
        <dbReference type="Proteomes" id="UP000051952"/>
    </source>
</evidence>
<organism evidence="3 4">
    <name type="scientific">Bodo saltans</name>
    <name type="common">Flagellated protozoan</name>
    <dbReference type="NCBI Taxonomy" id="75058"/>
    <lineage>
        <taxon>Eukaryota</taxon>
        <taxon>Discoba</taxon>
        <taxon>Euglenozoa</taxon>
        <taxon>Kinetoplastea</taxon>
        <taxon>Metakinetoplastina</taxon>
        <taxon>Eubodonida</taxon>
        <taxon>Bodonidae</taxon>
        <taxon>Bodo</taxon>
    </lineage>
</organism>
<evidence type="ECO:0000313" key="3">
    <source>
        <dbReference type="EMBL" id="CUG94342.1"/>
    </source>
</evidence>
<dbReference type="SMART" id="SM00220">
    <property type="entry name" value="S_TKc"/>
    <property type="match status" value="1"/>
</dbReference>
<sequence length="932" mass="100963">MLRKKVLSVSPTKATLLVEESATGHLKVLRRVNTSSWSATEIEEAQRLYGVLAQSPIPVLVETDNVVFQSAYLNVVTPHFSKGELASFVRASPQQPPSDAQIARWVHVIALGVQSVHRLGFVHGALKLSKVYLTDDRGAAGIVLGSPLPLPLYREALDNARQHAGGSVNGSGENHRHFYNDDERSSGAAQQQQQHHGGQGSTSMYSNISTNSLELNYPPEVLHSAANRELRYTTQSDVWHLGAMLMTLSAAHGQLQRRSEVLHSLINDMCDDDPDRRVTIADVIRRLVLVQSADGAAAIGSASTITTTITAQQIIHLSGRASTTTMPALAAPPGELQPSSIDRSEAYTPVDEEYDENDRIDSRPHDHQHVNAKRNANTLAASSSPDPEDPRSSTQRFVPPPPLVLTKKQQPTGAAVVAMDSVTHSNVGIVLTPRSRATAPKEQGGAKRTSSATAASRASAAPTTKPQPQTLSSGTAAPSQRTGRVATTPLRAHSKPAGGGSGTPRSGGGITAVRQAQQANSAYLIHAFERQEAEQQRRRDEQAREAAKRREELATMKEAADAVHRQHMDNLRRIHKKHENDHRGDIRKSIKLWQQRQGHTTAAGGGAAVLENQLDEEEGEFTPQPSSTGIVLDDGHGVMVFAKAEAPPARLHLSSRGDAATTHADKALPVSSRHRVVETTQHDDDSGDDPNVNYVVSPRRTVKRLPQQQQQQRRNEMTTPPRRDADTDASLLIAESSHKLKSITTTTLTASATPKARATHNNRHEEEEEDEGTTGDNSDNEVGSVTTMTTTRTTTSSSYVGTSDAVAMMRSPTTPSSPTVGPPSSSRFTEQQQQQQQDQQSTAFEITPPRKRRLGGAVASAPTAAGGVLPFQHHQREEQQQLHSSGVPTRHLNRVADSQVEQNVSAQQSRSSSEPRIVVEQEEQSSSKENTK</sequence>
<accession>A0A0S4JWC2</accession>
<dbReference type="EMBL" id="CYKH01002238">
    <property type="protein sequence ID" value="CUG94342.1"/>
    <property type="molecule type" value="Genomic_DNA"/>
</dbReference>
<gene>
    <name evidence="3" type="ORF">BSAL_47705</name>
</gene>